<comment type="caution">
    <text evidence="1">The sequence shown here is derived from an EMBL/GenBank/DDBJ whole genome shotgun (WGS) entry which is preliminary data.</text>
</comment>
<reference evidence="1" key="1">
    <citation type="submission" date="2019-08" db="EMBL/GenBank/DDBJ databases">
        <authorList>
            <person name="Kucharzyk K."/>
            <person name="Murdoch R.W."/>
            <person name="Higgins S."/>
            <person name="Loffler F."/>
        </authorList>
    </citation>
    <scope>NUCLEOTIDE SEQUENCE</scope>
</reference>
<gene>
    <name evidence="1" type="ORF">SDC9_60060</name>
</gene>
<evidence type="ECO:0000313" key="1">
    <source>
        <dbReference type="EMBL" id="MPM13701.1"/>
    </source>
</evidence>
<proteinExistence type="predicted"/>
<organism evidence="1">
    <name type="scientific">bioreactor metagenome</name>
    <dbReference type="NCBI Taxonomy" id="1076179"/>
    <lineage>
        <taxon>unclassified sequences</taxon>
        <taxon>metagenomes</taxon>
        <taxon>ecological metagenomes</taxon>
    </lineage>
</organism>
<accession>A0A644XD87</accession>
<name>A0A644XD87_9ZZZZ</name>
<sequence length="37" mass="4406">MGDIYISFWNSDNWFIKTAEEMGIEENQKMGGMKFEQ</sequence>
<dbReference type="EMBL" id="VSSQ01002160">
    <property type="protein sequence ID" value="MPM13701.1"/>
    <property type="molecule type" value="Genomic_DNA"/>
</dbReference>
<protein>
    <submittedName>
        <fullName evidence="1">Uncharacterized protein</fullName>
    </submittedName>
</protein>
<dbReference type="AlphaFoldDB" id="A0A644XD87"/>